<feature type="region of interest" description="Disordered" evidence="7">
    <location>
        <begin position="231"/>
        <end position="272"/>
    </location>
</feature>
<dbReference type="NCBIfam" id="TIGR02251">
    <property type="entry name" value="HIF-SF_euk"/>
    <property type="match status" value="1"/>
</dbReference>
<dbReference type="GO" id="GO:0004721">
    <property type="term" value="F:phosphoprotein phosphatase activity"/>
    <property type="evidence" value="ECO:0007669"/>
    <property type="project" value="UniProtKB-KW"/>
</dbReference>
<dbReference type="SUPFAM" id="SSF56784">
    <property type="entry name" value="HAD-like"/>
    <property type="match status" value="2"/>
</dbReference>
<gene>
    <name evidence="10" type="ORF">ROHU_034158</name>
</gene>
<keyword evidence="3" id="KW-0904">Protein phosphatase</keyword>
<evidence type="ECO:0000313" key="11">
    <source>
        <dbReference type="Proteomes" id="UP000290572"/>
    </source>
</evidence>
<evidence type="ECO:0000313" key="10">
    <source>
        <dbReference type="EMBL" id="RXN04157.1"/>
    </source>
</evidence>
<comment type="caution">
    <text evidence="10">The sequence shown here is derived from an EMBL/GenBank/DDBJ whole genome shotgun (WGS) entry which is preliminary data.</text>
</comment>
<dbReference type="PANTHER" id="PTHR23412:SF19">
    <property type="entry name" value="STEREOCILIN 1"/>
    <property type="match status" value="1"/>
</dbReference>
<comment type="function">
    <text evidence="5">Probable phosphatase.</text>
</comment>
<dbReference type="EMBL" id="QBIY01013458">
    <property type="protein sequence ID" value="RXN04157.1"/>
    <property type="molecule type" value="Genomic_DNA"/>
</dbReference>
<dbReference type="InterPro" id="IPR036412">
    <property type="entry name" value="HAD-like_sf"/>
</dbReference>
<accession>A0A498LEH8</accession>
<feature type="domain" description="FCP1 homology" evidence="9">
    <location>
        <begin position="535"/>
        <end position="607"/>
    </location>
</feature>
<dbReference type="SMART" id="SM00577">
    <property type="entry name" value="CPDc"/>
    <property type="match status" value="2"/>
</dbReference>
<dbReference type="GO" id="GO:0009986">
    <property type="term" value="C:cell surface"/>
    <property type="evidence" value="ECO:0007669"/>
    <property type="project" value="TreeGrafter"/>
</dbReference>
<name>A0A498LEH8_LABRO</name>
<evidence type="ECO:0000256" key="6">
    <source>
        <dbReference type="ARBA" id="ARBA00038355"/>
    </source>
</evidence>
<keyword evidence="8" id="KW-1133">Transmembrane helix</keyword>
<dbReference type="Proteomes" id="UP000290572">
    <property type="component" value="Unassembled WGS sequence"/>
</dbReference>
<evidence type="ECO:0000256" key="7">
    <source>
        <dbReference type="SAM" id="MobiDB-lite"/>
    </source>
</evidence>
<dbReference type="FunFam" id="3.40.50.1000:FF:000015">
    <property type="entry name" value="CTD small phosphatase-like protein 2"/>
    <property type="match status" value="1"/>
</dbReference>
<keyword evidence="4" id="KW-0325">Glycoprotein</keyword>
<feature type="region of interest" description="Disordered" evidence="7">
    <location>
        <begin position="45"/>
        <end position="74"/>
    </location>
</feature>
<evidence type="ECO:0000256" key="2">
    <source>
        <dbReference type="ARBA" id="ARBA00022801"/>
    </source>
</evidence>
<evidence type="ECO:0000256" key="1">
    <source>
        <dbReference type="ARBA" id="ARBA00022729"/>
    </source>
</evidence>
<evidence type="ECO:0000259" key="9">
    <source>
        <dbReference type="PROSITE" id="PS50969"/>
    </source>
</evidence>
<comment type="similarity">
    <text evidence="6">Belongs to the CTDSPL2 family.</text>
</comment>
<dbReference type="PANTHER" id="PTHR23412">
    <property type="entry name" value="STEREOCILIN RELATED"/>
    <property type="match status" value="1"/>
</dbReference>
<keyword evidence="8" id="KW-0812">Transmembrane</keyword>
<feature type="domain" description="FCP1 homology" evidence="9">
    <location>
        <begin position="318"/>
        <end position="477"/>
    </location>
</feature>
<dbReference type="InterPro" id="IPR026664">
    <property type="entry name" value="Stereocilin-rel"/>
</dbReference>
<dbReference type="InterPro" id="IPR048992">
    <property type="entry name" value="Stereocilin_LRR"/>
</dbReference>
<feature type="compositionally biased region" description="Basic and acidic residues" evidence="7">
    <location>
        <begin position="656"/>
        <end position="666"/>
    </location>
</feature>
<protein>
    <submittedName>
        <fullName evidence="10">Stereocilin-like protein</fullName>
    </submittedName>
</protein>
<dbReference type="CDD" id="cd07521">
    <property type="entry name" value="HAD_FCP1-like"/>
    <property type="match status" value="1"/>
</dbReference>
<evidence type="ECO:0000256" key="5">
    <source>
        <dbReference type="ARBA" id="ARBA00037324"/>
    </source>
</evidence>
<dbReference type="GO" id="GO:0007160">
    <property type="term" value="P:cell-matrix adhesion"/>
    <property type="evidence" value="ECO:0007669"/>
    <property type="project" value="TreeGrafter"/>
</dbReference>
<keyword evidence="2" id="KW-0378">Hydrolase</keyword>
<dbReference type="InterPro" id="IPR023214">
    <property type="entry name" value="HAD_sf"/>
</dbReference>
<dbReference type="PROSITE" id="PS50969">
    <property type="entry name" value="FCP1"/>
    <property type="match status" value="2"/>
</dbReference>
<evidence type="ECO:0000256" key="8">
    <source>
        <dbReference type="SAM" id="Phobius"/>
    </source>
</evidence>
<organism evidence="10 11">
    <name type="scientific">Labeo rohita</name>
    <name type="common">Indian major carp</name>
    <name type="synonym">Cyprinus rohita</name>
    <dbReference type="NCBI Taxonomy" id="84645"/>
    <lineage>
        <taxon>Eukaryota</taxon>
        <taxon>Metazoa</taxon>
        <taxon>Chordata</taxon>
        <taxon>Craniata</taxon>
        <taxon>Vertebrata</taxon>
        <taxon>Euteleostomi</taxon>
        <taxon>Actinopterygii</taxon>
        <taxon>Neopterygii</taxon>
        <taxon>Teleostei</taxon>
        <taxon>Ostariophysi</taxon>
        <taxon>Cypriniformes</taxon>
        <taxon>Cyprinidae</taxon>
        <taxon>Labeoninae</taxon>
        <taxon>Labeonini</taxon>
        <taxon>Labeo</taxon>
    </lineage>
</organism>
<dbReference type="Pfam" id="PF03031">
    <property type="entry name" value="NIF"/>
    <property type="match status" value="2"/>
</dbReference>
<feature type="region of interest" description="Disordered" evidence="7">
    <location>
        <begin position="644"/>
        <end position="666"/>
    </location>
</feature>
<dbReference type="InterPro" id="IPR004274">
    <property type="entry name" value="FCP1_dom"/>
</dbReference>
<dbReference type="STRING" id="84645.A0A498LEH8"/>
<dbReference type="GO" id="GO:0005634">
    <property type="term" value="C:nucleus"/>
    <property type="evidence" value="ECO:0007669"/>
    <property type="project" value="UniProtKB-ARBA"/>
</dbReference>
<evidence type="ECO:0000256" key="4">
    <source>
        <dbReference type="ARBA" id="ARBA00023180"/>
    </source>
</evidence>
<feature type="region of interest" description="Disordered" evidence="7">
    <location>
        <begin position="131"/>
        <end position="162"/>
    </location>
</feature>
<keyword evidence="11" id="KW-1185">Reference proteome</keyword>
<dbReference type="Gene3D" id="3.40.50.1000">
    <property type="entry name" value="HAD superfamily/HAD-like"/>
    <property type="match status" value="2"/>
</dbReference>
<dbReference type="Pfam" id="PF21058">
    <property type="entry name" value="Stereocilin"/>
    <property type="match status" value="2"/>
</dbReference>
<keyword evidence="1" id="KW-0732">Signal</keyword>
<evidence type="ECO:0000256" key="3">
    <source>
        <dbReference type="ARBA" id="ARBA00022912"/>
    </source>
</evidence>
<reference evidence="10 11" key="1">
    <citation type="submission" date="2018-03" db="EMBL/GenBank/DDBJ databases">
        <title>Draft genome sequence of Rohu Carp (Labeo rohita).</title>
        <authorList>
            <person name="Das P."/>
            <person name="Kushwaha B."/>
            <person name="Joshi C.G."/>
            <person name="Kumar D."/>
            <person name="Nagpure N.S."/>
            <person name="Sahoo L."/>
            <person name="Das S.P."/>
            <person name="Bit A."/>
            <person name="Patnaik S."/>
            <person name="Meher P.K."/>
            <person name="Jayasankar P."/>
            <person name="Koringa P.G."/>
            <person name="Patel N.V."/>
            <person name="Hinsu A.T."/>
            <person name="Kumar R."/>
            <person name="Pandey M."/>
            <person name="Agarwal S."/>
            <person name="Srivastava S."/>
            <person name="Singh M."/>
            <person name="Iquebal M.A."/>
            <person name="Jaiswal S."/>
            <person name="Angadi U.B."/>
            <person name="Kumar N."/>
            <person name="Raza M."/>
            <person name="Shah T.M."/>
            <person name="Rai A."/>
            <person name="Jena J.K."/>
        </authorList>
    </citation>
    <scope>NUCLEOTIDE SEQUENCE [LARGE SCALE GENOMIC DNA]</scope>
    <source>
        <strain evidence="10">DASCIFA01</strain>
        <tissue evidence="10">Testis</tissue>
    </source>
</reference>
<keyword evidence="8" id="KW-0472">Membrane</keyword>
<dbReference type="InterPro" id="IPR011948">
    <property type="entry name" value="Dullard_phosphatase"/>
</dbReference>
<feature type="transmembrane region" description="Helical" evidence="8">
    <location>
        <begin position="2453"/>
        <end position="2474"/>
    </location>
</feature>
<sequence>MLALLFIRVPAVDCVGTEAGNGVQRCGEDRVLHVTLNKMRLRMRKASQQPNLARRPCPARTKRKHSEMEECSGDSKGLLSSIKKFIHGSSIKVEQDNPAKRNRLSCELITSTPQRKNDLQRKSIYRARRRSFVNGETTNHDTSKPVKPNGKLEDSEEVVSSPPRTTLLGTIFSPVFNFFSPANKNASDSPGQAVEAEEIVKQLEMEQVEEMPTSTATSKEPLSVPLYTSAMPSAFRPPASTHTPAEESETPPHSDLPPLTAPGSPATGGYVDASITVPAEGSYEEEWEVFDPYFFIKHVPPLTEEQLTRKPALPLKTRSTPEFSLVLDLDETLVHCSLNELDDAALTFPVLFQDVIYQVYVRLRPFFREFLERMSQIYEIILFTASKKVYADKLLNILDPRKQLVRHRLFREHCVCVQGNYIKDLNILGRDLSKTIIIDNSPQAFAYQLSNGIPIESWFMDKNDSELLKLVPFLEKLVELSPQAQYFSHRIDRFSNGCMYILNMVKHRFGYNEGLRDWSRCGALDSGTCKLHTILRHRLFREHCVCVQGNYIKDLNILGRDLSKTIIIDNSPQAFAYQLSNGIPIESWFMDKNDSELLKLVPFLEKLVELSPQAQYFSHRIDRFSNGCMYILNMVKHRIACGDSRKPSSPKTVVRQSEKSSRRQDEFERNMKVLIENFRSLSKYEQGNEAPLNLQQNLPLYLLSDNFLALWNNFMDVAIPPIMSFMSDFTLNALQTPVDFLKLGLQFGIEIPTLDQSETCQQGDLKQLIMWGLNNNVSWSFGKSLLDMFLAPETPSCSFTDPECQATSDIQFGRTGVDLPTFSLTCEQQNLNQLNETLCTAVLGATSQESYVLYQMCRALSTLSQTEVTKVWRNTCHMIQNAILPLIEPCSVPGMAQSSHIARSTLSLSELLCDYQNWTIKGAVDPALVTMCSENDRATFILAVCNNAEAIQVLVRNPSNAWVWEFCANTSDTYIVNLYCSYNIWTAETIDPSIVTFCWYNDMERFQFFLCDSMAFFMVVFSSEENNWLKPNCSEPPPEIDISTLVAESCKYSEWKNARAITPDQISLCIQNDEVRFINEVCVNHTFVAQIVQNSVNSWVEQYCTYSIRNPPTSQLPLSIEVWCNYSKWTNMSVDPSVVALCWQYDQIGFHQNVCCNIPLYDKLSLHTDNQWLIRECTNNDTTNMLEHVCIYSDWIQPTIVDMTDLALCADLDTENFTRNVCANVTVLQNLLANLDNTWLLEQCANLTASGQGGGVGNGGSLMGFRPAEQCQYSSWSLVLPDAALLALCWDYDQANFISFICADSSMLAHITQEASSLWVGTLCATYTAPQTTGSGSNNTTPEPCLTRELAKRLNWTCSTDFSSVCQPGVSQVQGLRVLLRCGIRIFQPRLENLMTTQVTSVVNQATSLWVVLLLALEENQMTTLRVTENIWLSVLDSIVVYMENGTNFDNKRVLLQCYGEYFRIPLPHLRSVFSAADTVIVREILLYYNRNYATLQLTDDYLHTMLSVLFQVHLPRDFSLFPDMGLLLALTTPSEILSMPPLSNNINALSIINFSIKNLSLEQQQAFGRWFSQSMSLSNMTAGSLSFIRDAGNLIAYLPFQSFQYLSPAQLLDGFDVLMSNALGPLKQQFIAQSLIGTFGNLTVDQFRRLGNLSCLAHPSQLIAYAGTEAFSVIQDNIRTCAVHGFSVPSNMISSLVLKSSDLQSPSSLTPQRISELGPFLPLLGSSVLQQLTSAQLMPALKTLASVPFTPAQAGVIIDKISANFSLSTLGSLVSGVKVETLWTLPTDVLLEALPAMSLQTAGLTPPQVNTIISKLWGSSSVPKWMDEVEPLLSSTPLLSVIHQASLLLIEDAAVHTRLWNTQQAKVLFKEAVFSHPSLSLQEFLSLGTLATGVNCTDLRKLFQNLATLSPIRDIMIFLRKQPVPLHPSLKKCVIEELYEFDFFSELIGDLGSQIALSLPLSTIKKFPPDKMDSLRKIIIQDPYNFLLLPSTKQAVLVDKMVQRLDMYTGLYTEEEFRLLGVMATFVTDEMFFKMDRSFFVDSLEFLRGFCYNANKRDLVAKMLQEPRTFGTVKNWTSETLNQVDRFLFFLPNNIIQLIPLGLMNLECIERLFLSQQEWERGEIGSLCQKPSELFDKQQFVLQFFLGFLRMGRVPYTGLIPTCESLHVTQPSAWTIDSLRNMPQVAYRRCLELIGQDPFFSAFQLSVLIAKTKEVYGMPSSFNTSVISQLGRTATQLSLDELASLKLSEIQSISAMGALNTWTSRQLKSLFSTVLNSTRKTPSQLDSSTFVALGYIVCGIDAPIMRNLNPVEFSKAVLWIGRLNLSCSEEQLSALIGLLSHSLAFGPVSSWGSEVFIEIGAIAAGLPDMAMSALVREQIEGITPLAISLIPAGKFAVVFNQAQIRMFTYDQAVAVTEAQRSALSSVQQTALSMVLNPWEDKPIDFRGMSLGFAMHPSPFLYLSSVLIMLLFSLG</sequence>
<proteinExistence type="inferred from homology"/>